<proteinExistence type="predicted"/>
<reference evidence="2" key="1">
    <citation type="submission" date="2016-02" db="EMBL/GenBank/DDBJ databases">
        <authorList>
            <person name="Rodrigo-Torres Lidia"/>
            <person name="Arahal R.David."/>
        </authorList>
    </citation>
    <scope>NUCLEOTIDE SEQUENCE [LARGE SCALE GENOMIC DNA]</scope>
    <source>
        <strain evidence="2">CECT 9029</strain>
    </source>
</reference>
<keyword evidence="2" id="KW-1185">Reference proteome</keyword>
<sequence>MSEKDAFAEVVDMHHGGMNKLEIANELSQKGWGFYDALEFTESVYENESLSDPIRMGSSLEEMRKQPPLDI</sequence>
<gene>
    <name evidence="1" type="ORF">GCE9029_00976</name>
</gene>
<evidence type="ECO:0000313" key="2">
    <source>
        <dbReference type="Proteomes" id="UP000071641"/>
    </source>
</evidence>
<protein>
    <submittedName>
        <fullName evidence="1">Uncharacterized protein</fullName>
    </submittedName>
</protein>
<dbReference type="OrthoDB" id="5918084at2"/>
<dbReference type="EMBL" id="FIZX01000001">
    <property type="protein sequence ID" value="CZF78656.1"/>
    <property type="molecule type" value="Genomic_DNA"/>
</dbReference>
<dbReference type="Proteomes" id="UP000071641">
    <property type="component" value="Unassembled WGS sequence"/>
</dbReference>
<dbReference type="AlphaFoldDB" id="A0A128EXE0"/>
<organism evidence="1 2">
    <name type="scientific">Grimontia celer</name>
    <dbReference type="NCBI Taxonomy" id="1796497"/>
    <lineage>
        <taxon>Bacteria</taxon>
        <taxon>Pseudomonadati</taxon>
        <taxon>Pseudomonadota</taxon>
        <taxon>Gammaproteobacteria</taxon>
        <taxon>Vibrionales</taxon>
        <taxon>Vibrionaceae</taxon>
        <taxon>Grimontia</taxon>
    </lineage>
</organism>
<name>A0A128EXE0_9GAMM</name>
<dbReference type="RefSeq" id="WP_062661299.1">
    <property type="nucleotide sequence ID" value="NZ_FIZX01000001.1"/>
</dbReference>
<accession>A0A128EXE0</accession>
<evidence type="ECO:0000313" key="1">
    <source>
        <dbReference type="EMBL" id="CZF78656.1"/>
    </source>
</evidence>